<organism evidence="1 2">
    <name type="scientific">Alternaria dauci</name>
    <dbReference type="NCBI Taxonomy" id="48095"/>
    <lineage>
        <taxon>Eukaryota</taxon>
        <taxon>Fungi</taxon>
        <taxon>Dikarya</taxon>
        <taxon>Ascomycota</taxon>
        <taxon>Pezizomycotina</taxon>
        <taxon>Dothideomycetes</taxon>
        <taxon>Pleosporomycetidae</taxon>
        <taxon>Pleosporales</taxon>
        <taxon>Pleosporineae</taxon>
        <taxon>Pleosporaceae</taxon>
        <taxon>Alternaria</taxon>
        <taxon>Alternaria sect. Porri</taxon>
    </lineage>
</organism>
<dbReference type="EMBL" id="JBHGVX010000010">
    <property type="protein sequence ID" value="KAL1791815.1"/>
    <property type="molecule type" value="Genomic_DNA"/>
</dbReference>
<protein>
    <recommendedName>
        <fullName evidence="3">Pentatricopeptide repeat protein</fullName>
    </recommendedName>
</protein>
<evidence type="ECO:0000313" key="1">
    <source>
        <dbReference type="EMBL" id="KAL1791815.1"/>
    </source>
</evidence>
<name>A0ABR3U697_9PLEO</name>
<gene>
    <name evidence="1" type="ORF">ACET3X_009566</name>
</gene>
<proteinExistence type="predicted"/>
<dbReference type="Gene3D" id="1.25.40.10">
    <property type="entry name" value="Tetratricopeptide repeat domain"/>
    <property type="match status" value="2"/>
</dbReference>
<dbReference type="GeneID" id="96089888"/>
<accession>A0ABR3U697</accession>
<evidence type="ECO:0008006" key="3">
    <source>
        <dbReference type="Google" id="ProtNLM"/>
    </source>
</evidence>
<dbReference type="RefSeq" id="XP_069302399.1">
    <property type="nucleotide sequence ID" value="XM_069456222.1"/>
</dbReference>
<dbReference type="Proteomes" id="UP001578633">
    <property type="component" value="Chromosome 10"/>
</dbReference>
<dbReference type="PANTHER" id="PTHR47939:SF1">
    <property type="entry name" value="OS04G0684500 PROTEIN"/>
    <property type="match status" value="1"/>
</dbReference>
<reference evidence="1 2" key="1">
    <citation type="submission" date="2024-09" db="EMBL/GenBank/DDBJ databases">
        <title>T2T genomes of carrot and Alternaria dauci and their utility for understanding host-pathogen interaction during carrot leaf blight disease.</title>
        <authorList>
            <person name="Liu W."/>
            <person name="Xu S."/>
            <person name="Ou C."/>
            <person name="Liu X."/>
            <person name="Zhuang F."/>
            <person name="Deng X.W."/>
        </authorList>
    </citation>
    <scope>NUCLEOTIDE SEQUENCE [LARGE SCALE GENOMIC DNA]</scope>
    <source>
        <strain evidence="1 2">A2016</strain>
    </source>
</reference>
<dbReference type="InterPro" id="IPR050667">
    <property type="entry name" value="PPR-containing_protein"/>
</dbReference>
<evidence type="ECO:0000313" key="2">
    <source>
        <dbReference type="Proteomes" id="UP001578633"/>
    </source>
</evidence>
<keyword evidence="2" id="KW-1185">Reference proteome</keyword>
<comment type="caution">
    <text evidence="1">The sequence shown here is derived from an EMBL/GenBank/DDBJ whole genome shotgun (WGS) entry which is preliminary data.</text>
</comment>
<sequence length="670" mass="75138">MRAIWSRATPTPGTCRCISCVSHTTALARRGARTAPRASWALGTPTSTFVYTTIFAAGLAIDARAKAARNKQWDKAFSQLAGDTDHRSPVAGATNTEATTDAVTLSHGYHGLTFDDLPSDLDWDAMQRIVGMELEEDEVLETQEIQSQIRDYADLSWEDLQFDSRFPGAQQLEWPANTGAALVRNNLPPQSLWAPDRMRIIALRRRHTWKKLAMQELSIGLLIHDLLYHSHAARFSGALKDEYAKVSHQIRNAMALTPEQRTQARLNILEAIENLDKIPVDTQVDDAVNARIQADHPAIPKYYQDPDGDFYAITDQMNQGIQGLLEEIPHGSDKKEALAITKICHNLLVSSASPDLQTFNTLLIGFRRWRRPKLVDRVAASLIVSKIRPNEITCRELLNHYASARHGYADDFSRFITRMRGLNDALMLANPNISINEASEGRLIRVNEEKIYQKVYPTPMVFSSLIIGVMRFAGFDRALDIYYEMKTDGWGLDVTGLTRLLNDCLRRADWEGGLYVWGEINSINKAKVKHNDMAKAYSNMLGLCSITGNTVAFNQILNDLSKGGFDRARILAAATKATEVARRKKEYLAPAWLADNVMIAASEYINDIRTPEPEPALAPDLVDDDNTMFSQHEPDAMGDGAHDIAEPDPKELWAQWVEREFGERPKKPEP</sequence>
<dbReference type="InterPro" id="IPR011990">
    <property type="entry name" value="TPR-like_helical_dom_sf"/>
</dbReference>
<dbReference type="PANTHER" id="PTHR47939">
    <property type="entry name" value="MEMBRANE-ASSOCIATED SALT-INDUCIBLE PROTEIN-LIKE"/>
    <property type="match status" value="1"/>
</dbReference>